<proteinExistence type="predicted"/>
<sequence length="56" mass="6522">TEISNPTRSRSKLAPNWEGPYRVVDVIRDTTYTSQTCESFREQKCINISVKQPDLY</sequence>
<protein>
    <submittedName>
        <fullName evidence="1">Uncharacterized protein</fullName>
    </submittedName>
</protein>
<feature type="non-terminal residue" evidence="1">
    <location>
        <position position="1"/>
    </location>
</feature>
<comment type="caution">
    <text evidence="1">The sequence shown here is derived from an EMBL/GenBank/DDBJ whole genome shotgun (WGS) entry which is preliminary data.</text>
</comment>
<organism evidence="1 2">
    <name type="scientific">Ensete ventricosum</name>
    <name type="common">Abyssinian banana</name>
    <name type="synonym">Musa ensete</name>
    <dbReference type="NCBI Taxonomy" id="4639"/>
    <lineage>
        <taxon>Eukaryota</taxon>
        <taxon>Viridiplantae</taxon>
        <taxon>Streptophyta</taxon>
        <taxon>Embryophyta</taxon>
        <taxon>Tracheophyta</taxon>
        <taxon>Spermatophyta</taxon>
        <taxon>Magnoliopsida</taxon>
        <taxon>Liliopsida</taxon>
        <taxon>Zingiberales</taxon>
        <taxon>Musaceae</taxon>
        <taxon>Ensete</taxon>
    </lineage>
</organism>
<dbReference type="Proteomes" id="UP000287651">
    <property type="component" value="Unassembled WGS sequence"/>
</dbReference>
<evidence type="ECO:0000313" key="2">
    <source>
        <dbReference type="Proteomes" id="UP000287651"/>
    </source>
</evidence>
<gene>
    <name evidence="1" type="ORF">B296_00053366</name>
</gene>
<reference evidence="1 2" key="1">
    <citation type="journal article" date="2014" name="Agronomy (Basel)">
        <title>A Draft Genome Sequence for Ensete ventricosum, the Drought-Tolerant Tree Against Hunger.</title>
        <authorList>
            <person name="Harrison J."/>
            <person name="Moore K.A."/>
            <person name="Paszkiewicz K."/>
            <person name="Jones T."/>
            <person name="Grant M."/>
            <person name="Ambacheew D."/>
            <person name="Muzemil S."/>
            <person name="Studholme D.J."/>
        </authorList>
    </citation>
    <scope>NUCLEOTIDE SEQUENCE [LARGE SCALE GENOMIC DNA]</scope>
</reference>
<dbReference type="EMBL" id="AMZH03042375">
    <property type="protein sequence ID" value="RRT31268.1"/>
    <property type="molecule type" value="Genomic_DNA"/>
</dbReference>
<dbReference type="AlphaFoldDB" id="A0A426WVP1"/>
<accession>A0A426WVP1</accession>
<evidence type="ECO:0000313" key="1">
    <source>
        <dbReference type="EMBL" id="RRT31268.1"/>
    </source>
</evidence>
<name>A0A426WVP1_ENSVE</name>